<dbReference type="Pfam" id="PF11999">
    <property type="entry name" value="Ice_binding"/>
    <property type="match status" value="1"/>
</dbReference>
<keyword evidence="3" id="KW-0812">Transmembrane</keyword>
<evidence type="ECO:0000313" key="5">
    <source>
        <dbReference type="Proteomes" id="UP000199208"/>
    </source>
</evidence>
<dbReference type="AlphaFoldDB" id="A0A1G5S4F3"/>
<dbReference type="Proteomes" id="UP000199208">
    <property type="component" value="Unassembled WGS sequence"/>
</dbReference>
<comment type="similarity">
    <text evidence="1">Belongs to the ice-binding protein family.</text>
</comment>
<evidence type="ECO:0000256" key="2">
    <source>
        <dbReference type="ARBA" id="ARBA00022729"/>
    </source>
</evidence>
<protein>
    <recommendedName>
        <fullName evidence="6">DUF3494 domain-containing protein</fullName>
    </recommendedName>
</protein>
<keyword evidence="2" id="KW-0732">Signal</keyword>
<evidence type="ECO:0000313" key="4">
    <source>
        <dbReference type="EMBL" id="SCZ81037.1"/>
    </source>
</evidence>
<evidence type="ECO:0000256" key="1">
    <source>
        <dbReference type="ARBA" id="ARBA00005445"/>
    </source>
</evidence>
<dbReference type="STRING" id="1120920.SAMN03080599_02575"/>
<keyword evidence="3" id="KW-1133">Transmembrane helix</keyword>
<reference evidence="4 5" key="1">
    <citation type="submission" date="2016-10" db="EMBL/GenBank/DDBJ databases">
        <authorList>
            <person name="de Groot N.N."/>
        </authorList>
    </citation>
    <scope>NUCLEOTIDE SEQUENCE [LARGE SCALE GENOMIC DNA]</scope>
    <source>
        <strain evidence="4 5">DSM 2784</strain>
    </source>
</reference>
<proteinExistence type="inferred from homology"/>
<gene>
    <name evidence="4" type="ORF">SAMN03080599_02575</name>
</gene>
<dbReference type="InterPro" id="IPR021884">
    <property type="entry name" value="Ice-bd_prot"/>
</dbReference>
<keyword evidence="5" id="KW-1185">Reference proteome</keyword>
<accession>A0A1G5S4F3</accession>
<name>A0A1G5S4F3_9FIRM</name>
<organism evidence="4 5">
    <name type="scientific">Acidaminobacter hydrogenoformans DSM 2784</name>
    <dbReference type="NCBI Taxonomy" id="1120920"/>
    <lineage>
        <taxon>Bacteria</taxon>
        <taxon>Bacillati</taxon>
        <taxon>Bacillota</taxon>
        <taxon>Clostridia</taxon>
        <taxon>Peptostreptococcales</taxon>
        <taxon>Acidaminobacteraceae</taxon>
        <taxon>Acidaminobacter</taxon>
    </lineage>
</organism>
<sequence length="329" mass="33244">MKLNRTKPLFASLLAAAVILMTTLPVIGMSVETSQPTVNLGTSSTFAVLAGSTITNTGETVINGDAGADAGLFPGTSITGQTSMTIGGAVHIADAVASIAKSDLLTAYNDAAGRTPVTRIASELGGTTLAPGVYDSADGTFQITGTLTLDAKGNPDGVFIFKTASTLITAVDSNVALINGARYCRTFWAVGSSATLGVNSHFVGHIFATTSITANTGASVQGQLLASNGAVTLDNNTITNGICEDTDPPVVVTPPVVETPPVVVTQPIEQPVATPPTPESAPVIVVAPSDAVTETVTGGRMPDTATPWYNMLLIGVVLSAAGAAGLKFR</sequence>
<evidence type="ECO:0000256" key="3">
    <source>
        <dbReference type="SAM" id="Phobius"/>
    </source>
</evidence>
<keyword evidence="3" id="KW-0472">Membrane</keyword>
<feature type="transmembrane region" description="Helical" evidence="3">
    <location>
        <begin position="308"/>
        <end position="326"/>
    </location>
</feature>
<dbReference type="RefSeq" id="WP_170829447.1">
    <property type="nucleotide sequence ID" value="NZ_FMWL01000016.1"/>
</dbReference>
<dbReference type="EMBL" id="FMWL01000016">
    <property type="protein sequence ID" value="SCZ81037.1"/>
    <property type="molecule type" value="Genomic_DNA"/>
</dbReference>
<evidence type="ECO:0008006" key="6">
    <source>
        <dbReference type="Google" id="ProtNLM"/>
    </source>
</evidence>